<dbReference type="EMBL" id="DXAY01000113">
    <property type="protein sequence ID" value="HIZ74541.1"/>
    <property type="molecule type" value="Genomic_DNA"/>
</dbReference>
<dbReference type="SUPFAM" id="SSF47413">
    <property type="entry name" value="lambda repressor-like DNA-binding domains"/>
    <property type="match status" value="1"/>
</dbReference>
<evidence type="ECO:0000313" key="2">
    <source>
        <dbReference type="Proteomes" id="UP000824116"/>
    </source>
</evidence>
<dbReference type="Gene3D" id="1.10.260.40">
    <property type="entry name" value="lambda repressor-like DNA-binding domains"/>
    <property type="match status" value="1"/>
</dbReference>
<sequence>MSEFSEILSQHIHNKDIKTYALAQYCGLDRSNMYKVINGKRKPTSEAMVDKMCKFMHLSPAEENELKEAYMITLTGTDNYYRRKDVLHFFSEFNLTASDLPIINYRFESISSSEDVILLNTPSEVNRALLNIVSMDLHKENGHIRMLIQPDNDFLMNVLVAEDSRTPGVCIDHLICLNNNAEATYSHKNYNLHCLKQVLPLYGSSYEYNCFYYYDNIAFKNNSLILFPYIIITSEYACLLTSDMTRGYMTRSAASVKMFINIFKEHLSKSSPLLRPINSPFVQLEYVKDLWRSGSMGYSFQMTPCFTPFITLELMEKCIKKGIPERELLISSFHSYIQEMLQDNKYKPVSYIFSYDGVEHFLKTGQIAEYPPQVYVPLEMPDRILIVKQLLQACRTHSYRMLKNNVGNMDNELFLCVNRQKGYLMFATPFNQSLVYLDIEEPGLLFTFLDFCENLDSSMFYTKEEAIEKIKFLINAYKEETSG</sequence>
<organism evidence="1 2">
    <name type="scientific">Candidatus Mediterraneibacter stercoravium</name>
    <dbReference type="NCBI Taxonomy" id="2838685"/>
    <lineage>
        <taxon>Bacteria</taxon>
        <taxon>Bacillati</taxon>
        <taxon>Bacillota</taxon>
        <taxon>Clostridia</taxon>
        <taxon>Lachnospirales</taxon>
        <taxon>Lachnospiraceae</taxon>
        <taxon>Mediterraneibacter</taxon>
    </lineage>
</organism>
<protein>
    <submittedName>
        <fullName evidence="1">Helix-turn-helix transcriptional regulator</fullName>
    </submittedName>
</protein>
<reference evidence="1" key="1">
    <citation type="journal article" date="2021" name="PeerJ">
        <title>Extensive microbial diversity within the chicken gut microbiome revealed by metagenomics and culture.</title>
        <authorList>
            <person name="Gilroy R."/>
            <person name="Ravi A."/>
            <person name="Getino M."/>
            <person name="Pursley I."/>
            <person name="Horton D.L."/>
            <person name="Alikhan N.F."/>
            <person name="Baker D."/>
            <person name="Gharbi K."/>
            <person name="Hall N."/>
            <person name="Watson M."/>
            <person name="Adriaenssens E.M."/>
            <person name="Foster-Nyarko E."/>
            <person name="Jarju S."/>
            <person name="Secka A."/>
            <person name="Antonio M."/>
            <person name="Oren A."/>
            <person name="Chaudhuri R.R."/>
            <person name="La Ragione R."/>
            <person name="Hildebrand F."/>
            <person name="Pallen M.J."/>
        </authorList>
    </citation>
    <scope>NUCLEOTIDE SEQUENCE</scope>
    <source>
        <strain evidence="1">CHK196-3914</strain>
    </source>
</reference>
<comment type="caution">
    <text evidence="1">The sequence shown here is derived from an EMBL/GenBank/DDBJ whole genome shotgun (WGS) entry which is preliminary data.</text>
</comment>
<reference evidence="1" key="2">
    <citation type="submission" date="2021-04" db="EMBL/GenBank/DDBJ databases">
        <authorList>
            <person name="Gilroy R."/>
        </authorList>
    </citation>
    <scope>NUCLEOTIDE SEQUENCE</scope>
    <source>
        <strain evidence="1">CHK196-3914</strain>
    </source>
</reference>
<dbReference type="InterPro" id="IPR001387">
    <property type="entry name" value="Cro/C1-type_HTH"/>
</dbReference>
<dbReference type="AlphaFoldDB" id="A0A9D2K0X6"/>
<dbReference type="CDD" id="cd00093">
    <property type="entry name" value="HTH_XRE"/>
    <property type="match status" value="1"/>
</dbReference>
<dbReference type="Proteomes" id="UP000824116">
    <property type="component" value="Unassembled WGS sequence"/>
</dbReference>
<evidence type="ECO:0000313" key="1">
    <source>
        <dbReference type="EMBL" id="HIZ74541.1"/>
    </source>
</evidence>
<dbReference type="GO" id="GO:0003677">
    <property type="term" value="F:DNA binding"/>
    <property type="evidence" value="ECO:0007669"/>
    <property type="project" value="InterPro"/>
</dbReference>
<proteinExistence type="predicted"/>
<accession>A0A9D2K0X6</accession>
<name>A0A9D2K0X6_9FIRM</name>
<gene>
    <name evidence="1" type="ORF">H9723_04755</name>
</gene>
<dbReference type="InterPro" id="IPR010982">
    <property type="entry name" value="Lambda_DNA-bd_dom_sf"/>
</dbReference>